<dbReference type="Pfam" id="PF13464">
    <property type="entry name" value="RodZ_C"/>
    <property type="match status" value="1"/>
</dbReference>
<evidence type="ECO:0000313" key="4">
    <source>
        <dbReference type="EMBL" id="ANE44881.1"/>
    </source>
</evidence>
<gene>
    <name evidence="4" type="ORF">SU48_08530</name>
</gene>
<dbReference type="InterPro" id="IPR010982">
    <property type="entry name" value="Lambda_DNA-bd_dom_sf"/>
</dbReference>
<keyword evidence="5" id="KW-1185">Reference proteome</keyword>
<feature type="transmembrane region" description="Helical" evidence="2">
    <location>
        <begin position="101"/>
        <end position="124"/>
    </location>
</feature>
<dbReference type="RefSeq" id="WP_064015947.1">
    <property type="nucleotide sequence ID" value="NZ_CP011387.1"/>
</dbReference>
<dbReference type="PATRIC" id="fig|1182568.3.peg.1773"/>
<feature type="compositionally biased region" description="Low complexity" evidence="1">
    <location>
        <begin position="232"/>
        <end position="265"/>
    </location>
</feature>
<dbReference type="Pfam" id="PF08308">
    <property type="entry name" value="PEGA"/>
    <property type="match status" value="1"/>
</dbReference>
<protein>
    <recommendedName>
        <fullName evidence="3">HTH cro/C1-type domain-containing protein</fullName>
    </recommendedName>
</protein>
<reference evidence="4 5" key="1">
    <citation type="submission" date="2015-01" db="EMBL/GenBank/DDBJ databases">
        <title>Deinococcus puniceus/DY1/ whole genome sequencing.</title>
        <authorList>
            <person name="Kim M.K."/>
            <person name="Srinivasan S."/>
            <person name="Lee J.-J."/>
        </authorList>
    </citation>
    <scope>NUCLEOTIDE SEQUENCE [LARGE SCALE GENOMIC DNA]</scope>
    <source>
        <strain evidence="4 5">DY1</strain>
    </source>
</reference>
<dbReference type="Proteomes" id="UP000077363">
    <property type="component" value="Chromosome"/>
</dbReference>
<dbReference type="Gene3D" id="1.10.260.40">
    <property type="entry name" value="lambda repressor-like DNA-binding domains"/>
    <property type="match status" value="1"/>
</dbReference>
<evidence type="ECO:0000313" key="5">
    <source>
        <dbReference type="Proteomes" id="UP000077363"/>
    </source>
</evidence>
<dbReference type="InterPro" id="IPR001387">
    <property type="entry name" value="Cro/C1-type_HTH"/>
</dbReference>
<keyword evidence="2" id="KW-1133">Transmembrane helix</keyword>
<evidence type="ECO:0000256" key="2">
    <source>
        <dbReference type="SAM" id="Phobius"/>
    </source>
</evidence>
<dbReference type="KEGG" id="dpu:SU48_08530"/>
<evidence type="ECO:0000259" key="3">
    <source>
        <dbReference type="SMART" id="SM00530"/>
    </source>
</evidence>
<feature type="region of interest" description="Disordered" evidence="1">
    <location>
        <begin position="224"/>
        <end position="265"/>
    </location>
</feature>
<dbReference type="OrthoDB" id="5243487at2"/>
<accession>A0A172TD04</accession>
<keyword evidence="2" id="KW-0472">Membrane</keyword>
<dbReference type="EMBL" id="CP011387">
    <property type="protein sequence ID" value="ANE44881.1"/>
    <property type="molecule type" value="Genomic_DNA"/>
</dbReference>
<keyword evidence="2" id="KW-0812">Transmembrane</keyword>
<dbReference type="SMART" id="SM00530">
    <property type="entry name" value="HTH_XRE"/>
    <property type="match status" value="1"/>
</dbReference>
<dbReference type="InterPro" id="IPR050400">
    <property type="entry name" value="Bact_Cytoskel_RodZ"/>
</dbReference>
<name>A0A172TD04_9DEIO</name>
<dbReference type="GO" id="GO:0003677">
    <property type="term" value="F:DNA binding"/>
    <property type="evidence" value="ECO:0007669"/>
    <property type="project" value="InterPro"/>
</dbReference>
<dbReference type="Pfam" id="PF13413">
    <property type="entry name" value="HTH_25"/>
    <property type="match status" value="1"/>
</dbReference>
<feature type="domain" description="HTH cro/C1-type" evidence="3">
    <location>
        <begin position="6"/>
        <end position="67"/>
    </location>
</feature>
<dbReference type="PANTHER" id="PTHR34475:SF1">
    <property type="entry name" value="CYTOSKELETON PROTEIN RODZ"/>
    <property type="match status" value="1"/>
</dbReference>
<evidence type="ECO:0000256" key="1">
    <source>
        <dbReference type="SAM" id="MobiDB-lite"/>
    </source>
</evidence>
<proteinExistence type="predicted"/>
<organism evidence="4 5">
    <name type="scientific">Deinococcus puniceus</name>
    <dbReference type="NCBI Taxonomy" id="1182568"/>
    <lineage>
        <taxon>Bacteria</taxon>
        <taxon>Thermotogati</taxon>
        <taxon>Deinococcota</taxon>
        <taxon>Deinococci</taxon>
        <taxon>Deinococcales</taxon>
        <taxon>Deinococcaceae</taxon>
        <taxon>Deinococcus</taxon>
    </lineage>
</organism>
<dbReference type="SUPFAM" id="SSF47413">
    <property type="entry name" value="lambda repressor-like DNA-binding domains"/>
    <property type="match status" value="1"/>
</dbReference>
<dbReference type="CDD" id="cd00093">
    <property type="entry name" value="HTH_XRE"/>
    <property type="match status" value="1"/>
</dbReference>
<dbReference type="InterPro" id="IPR025194">
    <property type="entry name" value="RodZ-like_C"/>
</dbReference>
<dbReference type="STRING" id="1182568.SU48_08530"/>
<dbReference type="InterPro" id="IPR013229">
    <property type="entry name" value="PEGA"/>
</dbReference>
<dbReference type="PANTHER" id="PTHR34475">
    <property type="match status" value="1"/>
</dbReference>
<dbReference type="AlphaFoldDB" id="A0A172TD04"/>
<sequence length="337" mass="34980">MSFGSTLKLAREAQGLSTQELSLKTKIRGDYLRALEDGNTALLPERTFARSYLQRYARELGVDPAPLLSDFDRLLPASPEIAQSLQSQAVRNQAARRGLGLGPAALAGLASAAVILGAAGYYLFNRPSAAPVPTAVAAPQKTPATTPALTRTVRLTVSSVPPGARVFLDNRDLGKTPVKSFPVDARQNAVLRVEYSGRQSINQTISLQTGRNLRARLLPTAQGQSSLADLNTPQAAPKPATGAAAQATPPQNAQPAKPATPSPAAAVRVTFSAPSWTRITDKAGRLLFEGTPAAGTSKSFPAGVIIRAGNAGAVRVSVNGGAALAMGGSGRVVTRSF</sequence>